<reference evidence="1 2" key="1">
    <citation type="submission" date="2018-09" db="EMBL/GenBank/DDBJ databases">
        <title>Metagenome Assembled Genomes from an Advanced Water Purification Facility.</title>
        <authorList>
            <person name="Stamps B.W."/>
            <person name="Spear J.R."/>
        </authorList>
    </citation>
    <scope>NUCLEOTIDE SEQUENCE [LARGE SCALE GENOMIC DNA]</scope>
    <source>
        <strain evidence="1">Bin_54_1</strain>
    </source>
</reference>
<dbReference type="InterPro" id="IPR017853">
    <property type="entry name" value="GH"/>
</dbReference>
<evidence type="ECO:0000313" key="2">
    <source>
        <dbReference type="Proteomes" id="UP000321055"/>
    </source>
</evidence>
<comment type="caution">
    <text evidence="1">The sequence shown here is derived from an EMBL/GenBank/DDBJ whole genome shotgun (WGS) entry which is preliminary data.</text>
</comment>
<dbReference type="AlphaFoldDB" id="A0A5C7VSS2"/>
<dbReference type="SUPFAM" id="SSF51445">
    <property type="entry name" value="(Trans)glycosidases"/>
    <property type="match status" value="1"/>
</dbReference>
<evidence type="ECO:0000313" key="1">
    <source>
        <dbReference type="EMBL" id="TXI27208.1"/>
    </source>
</evidence>
<dbReference type="Proteomes" id="UP000321055">
    <property type="component" value="Unassembled WGS sequence"/>
</dbReference>
<dbReference type="Gene3D" id="3.20.20.80">
    <property type="entry name" value="Glycosidases"/>
    <property type="match status" value="1"/>
</dbReference>
<proteinExistence type="predicted"/>
<sequence>MGGGAADRSGCAGAGGLRSENRTAVVGMADFEVQFADAAFIEPSAQEAAFGWKHNEVVVFRGANESQVLQPDANGSCKWSSGTADPWSVADIRRRVLNVPYAWRMVGQSALIPKVEAGTPLRAVLSVRSRLSLWTGLANFTKRVAVAHNIEGQIPSAQQYESFMSKFCAGLDDISLIATISRRPDGSVDLSPELAVFGHAVGNKPGKERSFVELALKNLIGACHSLGIQVTAGYEVRDDFGKQTQGNFVSFITSRNSDMTDHANRIRDVLDTWDFDGVGFDIEVNGIGPSEQSDTMKAWFKQGKTIKDWVVARPTSSDPAAKKEQAAADNIRILYHTLAQLLITKKRFVSYATAAFVDAKSGKFDDGVYIFGHTRVQPLELAAGRANVIARIMAYDEGFQAGGGKKTEKSLPAQDSLTKRHVQILKSITSAGIHPSIVQLGIKMESLKDFGMKSGHMTVAQAVERCADLRRFRTGLITFSGSTSSPSDEVAAFARYDKVLNESEFNRRHFLGVPFQAPH</sequence>
<name>A0A5C7VSS2_9PROT</name>
<protein>
    <submittedName>
        <fullName evidence="1">Uncharacterized protein</fullName>
    </submittedName>
</protein>
<gene>
    <name evidence="1" type="ORF">E6Q60_10355</name>
</gene>
<accession>A0A5C7VSS2</accession>
<organism evidence="1 2">
    <name type="scientific">Nitrosomonas oligotropha</name>
    <dbReference type="NCBI Taxonomy" id="42354"/>
    <lineage>
        <taxon>Bacteria</taxon>
        <taxon>Pseudomonadati</taxon>
        <taxon>Pseudomonadota</taxon>
        <taxon>Betaproteobacteria</taxon>
        <taxon>Nitrosomonadales</taxon>
        <taxon>Nitrosomonadaceae</taxon>
        <taxon>Nitrosomonas</taxon>
    </lineage>
</organism>
<dbReference type="EMBL" id="SSFX01000082">
    <property type="protein sequence ID" value="TXI27208.1"/>
    <property type="molecule type" value="Genomic_DNA"/>
</dbReference>